<dbReference type="Proteomes" id="UP001237011">
    <property type="component" value="Chromosome"/>
</dbReference>
<keyword evidence="6" id="KW-0540">Nuclease</keyword>
<keyword evidence="2" id="KW-0680">Restriction system</keyword>
<sequence>MDKEIIKPQIRFKGFTNSWEKSYIKDLLEFERSDNYMISNLVKEAGQNPVLTANKAFILGYSNENNLYSKGDCILFDDFTLDTKYVNFPFLLNSSAIKILTSKNKMNLKFIFYLLNNANFIINGHSRHYISYIQPFQVAVPSDISEILNIQYFFDSIELLLTFYKRKLEKLENVKKSLLEKMFADENNPFPEIRFKEFTNSWEKKRLHDIYKFAATGGTPLTSNKEYYSGNIPFLTISDISACNKYVYRTEKSISKLGISNSRAWIVPKGSLSLSIYASIGKIGILEMEAATSQAFYNMIFDSAILSEHIYYQLHKMELFNEWTPYISTGTQGNLNAEKVQNLQIIISSREDEIININKLFSSIDNMLTFYKRKLEKLENIKKSLLEKMFC</sequence>
<comment type="similarity">
    <text evidence="1">Belongs to the type-I restriction system S methylase family.</text>
</comment>
<dbReference type="InterPro" id="IPR052021">
    <property type="entry name" value="Type-I_RS_S_subunit"/>
</dbReference>
<dbReference type="GO" id="GO:0016787">
    <property type="term" value="F:hydrolase activity"/>
    <property type="evidence" value="ECO:0007669"/>
    <property type="project" value="UniProtKB-KW"/>
</dbReference>
<accession>A0ABY9HDE4</accession>
<dbReference type="PANTHER" id="PTHR30408">
    <property type="entry name" value="TYPE-1 RESTRICTION ENZYME ECOKI SPECIFICITY PROTEIN"/>
    <property type="match status" value="1"/>
</dbReference>
<feature type="domain" description="Type I restriction modification DNA specificity" evidence="5">
    <location>
        <begin position="201"/>
        <end position="380"/>
    </location>
</feature>
<dbReference type="RefSeq" id="WP_305938127.1">
    <property type="nucleotide sequence ID" value="NZ_CP132191.1"/>
</dbReference>
<gene>
    <name evidence="6" type="ORF">Q8852_00875</name>
</gene>
<keyword evidence="4" id="KW-0175">Coiled coil</keyword>
<dbReference type="SUPFAM" id="SSF116734">
    <property type="entry name" value="DNA methylase specificity domain"/>
    <property type="match status" value="2"/>
</dbReference>
<dbReference type="EC" id="3.1.21.-" evidence="6"/>
<feature type="coiled-coil region" evidence="4">
    <location>
        <begin position="154"/>
        <end position="188"/>
    </location>
</feature>
<proteinExistence type="inferred from homology"/>
<dbReference type="GO" id="GO:0004519">
    <property type="term" value="F:endonuclease activity"/>
    <property type="evidence" value="ECO:0007669"/>
    <property type="project" value="UniProtKB-KW"/>
</dbReference>
<dbReference type="EMBL" id="CP132191">
    <property type="protein sequence ID" value="WLP85698.1"/>
    <property type="molecule type" value="Genomic_DNA"/>
</dbReference>
<dbReference type="Gene3D" id="3.90.220.20">
    <property type="entry name" value="DNA methylase specificity domains"/>
    <property type="match status" value="2"/>
</dbReference>
<organism evidence="6 7">
    <name type="scientific">Mycoplasma seminis</name>
    <dbReference type="NCBI Taxonomy" id="512749"/>
    <lineage>
        <taxon>Bacteria</taxon>
        <taxon>Bacillati</taxon>
        <taxon>Mycoplasmatota</taxon>
        <taxon>Mollicutes</taxon>
        <taxon>Mycoplasmataceae</taxon>
        <taxon>Mycoplasma</taxon>
    </lineage>
</organism>
<keyword evidence="6" id="KW-0255">Endonuclease</keyword>
<evidence type="ECO:0000313" key="6">
    <source>
        <dbReference type="EMBL" id="WLP85698.1"/>
    </source>
</evidence>
<name>A0ABY9HDE4_9MOLU</name>
<evidence type="ECO:0000259" key="5">
    <source>
        <dbReference type="Pfam" id="PF01420"/>
    </source>
</evidence>
<dbReference type="Pfam" id="PF01420">
    <property type="entry name" value="Methylase_S"/>
    <property type="match status" value="2"/>
</dbReference>
<reference evidence="6" key="1">
    <citation type="submission" date="2023-08" db="EMBL/GenBank/DDBJ databases">
        <title>Complete genome sequence of Mycoplasma seminis 2200.</title>
        <authorList>
            <person name="Spergser J."/>
        </authorList>
    </citation>
    <scope>NUCLEOTIDE SEQUENCE [LARGE SCALE GENOMIC DNA]</scope>
    <source>
        <strain evidence="6">2200</strain>
    </source>
</reference>
<keyword evidence="3" id="KW-0238">DNA-binding</keyword>
<evidence type="ECO:0000256" key="1">
    <source>
        <dbReference type="ARBA" id="ARBA00010923"/>
    </source>
</evidence>
<evidence type="ECO:0000256" key="2">
    <source>
        <dbReference type="ARBA" id="ARBA00022747"/>
    </source>
</evidence>
<dbReference type="InterPro" id="IPR000055">
    <property type="entry name" value="Restrct_endonuc_typeI_TRD"/>
</dbReference>
<evidence type="ECO:0000256" key="3">
    <source>
        <dbReference type="ARBA" id="ARBA00023125"/>
    </source>
</evidence>
<dbReference type="PANTHER" id="PTHR30408:SF12">
    <property type="entry name" value="TYPE I RESTRICTION ENZYME MJAVIII SPECIFICITY SUBUNIT"/>
    <property type="match status" value="1"/>
</dbReference>
<protein>
    <submittedName>
        <fullName evidence="6">Restriction endonuclease subunit S</fullName>
        <ecNumber evidence="6">3.1.21.-</ecNumber>
    </submittedName>
</protein>
<evidence type="ECO:0000256" key="4">
    <source>
        <dbReference type="SAM" id="Coils"/>
    </source>
</evidence>
<dbReference type="InterPro" id="IPR044946">
    <property type="entry name" value="Restrct_endonuc_typeI_TRD_sf"/>
</dbReference>
<dbReference type="CDD" id="cd17275">
    <property type="entry name" value="RMtype1_S_MjaORF132P-TRD1-CR1_like"/>
    <property type="match status" value="1"/>
</dbReference>
<evidence type="ECO:0000313" key="7">
    <source>
        <dbReference type="Proteomes" id="UP001237011"/>
    </source>
</evidence>
<keyword evidence="7" id="KW-1185">Reference proteome</keyword>
<feature type="domain" description="Type I restriction modification DNA specificity" evidence="5">
    <location>
        <begin position="18"/>
        <end position="119"/>
    </location>
</feature>
<keyword evidence="6" id="KW-0378">Hydrolase</keyword>